<gene>
    <name evidence="5" type="ORF">DEH84_11790</name>
</gene>
<dbReference type="Gene3D" id="3.30.70.270">
    <property type="match status" value="1"/>
</dbReference>
<accession>A0A2U8FSI3</accession>
<dbReference type="CDD" id="cd01949">
    <property type="entry name" value="GGDEF"/>
    <property type="match status" value="1"/>
</dbReference>
<comment type="catalytic activity">
    <reaction evidence="2">
        <text>2 GTP = 3',3'-c-di-GMP + 2 diphosphate</text>
        <dbReference type="Rhea" id="RHEA:24898"/>
        <dbReference type="ChEBI" id="CHEBI:33019"/>
        <dbReference type="ChEBI" id="CHEBI:37565"/>
        <dbReference type="ChEBI" id="CHEBI:58805"/>
        <dbReference type="EC" id="2.7.7.65"/>
    </reaction>
</comment>
<evidence type="ECO:0000313" key="5">
    <source>
        <dbReference type="EMBL" id="AWI54031.1"/>
    </source>
</evidence>
<organism evidence="5 6">
    <name type="scientific">Aquabacterium olei</name>
    <dbReference type="NCBI Taxonomy" id="1296669"/>
    <lineage>
        <taxon>Bacteria</taxon>
        <taxon>Pseudomonadati</taxon>
        <taxon>Pseudomonadota</taxon>
        <taxon>Betaproteobacteria</taxon>
        <taxon>Burkholderiales</taxon>
        <taxon>Aquabacterium</taxon>
    </lineage>
</organism>
<dbReference type="PANTHER" id="PTHR45138">
    <property type="entry name" value="REGULATORY COMPONENTS OF SENSORY TRANSDUCTION SYSTEM"/>
    <property type="match status" value="1"/>
</dbReference>
<keyword evidence="6" id="KW-1185">Reference proteome</keyword>
<feature type="transmembrane region" description="Helical" evidence="3">
    <location>
        <begin position="90"/>
        <end position="109"/>
    </location>
</feature>
<sequence>MRRSLRLMLIANSLYPVNAVLAWWAIRAGHMDARFGAVLIAYILVGPMLAYAAIRSGWSRRFRDPMMVFPMCLFCIGSIILAFGGMVVQLRGLVLAILPLVLMLGQFNLPPSQIRALGLLSVLGIGLVTLGRWLSTTPVEHEFARDVVQMVYIGGVLLVSSKVAQLVSRLRHDLVRSQTELGDALARVQLLATRDDLTGLPNRRRMDEILLEETRRHARQGTPFSVALIDLDHFKRINDTLGHHVGDEVLRRFAERARAALREIDVLARWGGEEFLLLCPGSHAEQAAVGLSRLQAGLAAQPLLAEHPTLRVTFSAGLTEHQLDERIEASIERADRALYQAKDAGRNRWVQTP</sequence>
<protein>
    <recommendedName>
        <fullName evidence="1">diguanylate cyclase</fullName>
        <ecNumber evidence="1">2.7.7.65</ecNumber>
    </recommendedName>
</protein>
<keyword evidence="3" id="KW-0812">Transmembrane</keyword>
<dbReference type="GO" id="GO:0052621">
    <property type="term" value="F:diguanylate cyclase activity"/>
    <property type="evidence" value="ECO:0007669"/>
    <property type="project" value="UniProtKB-EC"/>
</dbReference>
<feature type="domain" description="GGDEF" evidence="4">
    <location>
        <begin position="222"/>
        <end position="353"/>
    </location>
</feature>
<feature type="transmembrane region" description="Helical" evidence="3">
    <location>
        <begin position="116"/>
        <end position="135"/>
    </location>
</feature>
<dbReference type="EC" id="2.7.7.65" evidence="1"/>
<dbReference type="SUPFAM" id="SSF55073">
    <property type="entry name" value="Nucleotide cyclase"/>
    <property type="match status" value="1"/>
</dbReference>
<dbReference type="InterPro" id="IPR029787">
    <property type="entry name" value="Nucleotide_cyclase"/>
</dbReference>
<feature type="transmembrane region" description="Helical" evidence="3">
    <location>
        <begin position="66"/>
        <end position="84"/>
    </location>
</feature>
<dbReference type="FunFam" id="3.30.70.270:FF:000001">
    <property type="entry name" value="Diguanylate cyclase domain protein"/>
    <property type="match status" value="1"/>
</dbReference>
<dbReference type="InterPro" id="IPR043128">
    <property type="entry name" value="Rev_trsase/Diguanyl_cyclase"/>
</dbReference>
<dbReference type="NCBIfam" id="TIGR00254">
    <property type="entry name" value="GGDEF"/>
    <property type="match status" value="1"/>
</dbReference>
<evidence type="ECO:0000256" key="1">
    <source>
        <dbReference type="ARBA" id="ARBA00012528"/>
    </source>
</evidence>
<evidence type="ECO:0000313" key="6">
    <source>
        <dbReference type="Proteomes" id="UP000244892"/>
    </source>
</evidence>
<proteinExistence type="predicted"/>
<name>A0A2U8FSI3_9BURK</name>
<dbReference type="GO" id="GO:1902201">
    <property type="term" value="P:negative regulation of bacterial-type flagellum-dependent cell motility"/>
    <property type="evidence" value="ECO:0007669"/>
    <property type="project" value="TreeGrafter"/>
</dbReference>
<dbReference type="EMBL" id="CP029210">
    <property type="protein sequence ID" value="AWI54031.1"/>
    <property type="molecule type" value="Genomic_DNA"/>
</dbReference>
<dbReference type="PROSITE" id="PS50887">
    <property type="entry name" value="GGDEF"/>
    <property type="match status" value="1"/>
</dbReference>
<keyword evidence="3" id="KW-1133">Transmembrane helix</keyword>
<dbReference type="InterPro" id="IPR050469">
    <property type="entry name" value="Diguanylate_Cyclase"/>
</dbReference>
<dbReference type="GO" id="GO:0043709">
    <property type="term" value="P:cell adhesion involved in single-species biofilm formation"/>
    <property type="evidence" value="ECO:0007669"/>
    <property type="project" value="TreeGrafter"/>
</dbReference>
<dbReference type="InterPro" id="IPR000160">
    <property type="entry name" value="GGDEF_dom"/>
</dbReference>
<feature type="transmembrane region" description="Helical" evidence="3">
    <location>
        <begin position="7"/>
        <end position="27"/>
    </location>
</feature>
<evidence type="ECO:0000256" key="2">
    <source>
        <dbReference type="ARBA" id="ARBA00034247"/>
    </source>
</evidence>
<reference evidence="5 6" key="1">
    <citation type="submission" date="2018-05" db="EMBL/GenBank/DDBJ databases">
        <title>complete genome sequence of Aquabacterium olei NBRC 110486.</title>
        <authorList>
            <person name="Tang B."/>
            <person name="Chang J."/>
            <person name="Zhang L."/>
            <person name="Yang H."/>
        </authorList>
    </citation>
    <scope>NUCLEOTIDE SEQUENCE [LARGE SCALE GENOMIC DNA]</scope>
    <source>
        <strain evidence="5 6">NBRC 110486</strain>
    </source>
</reference>
<dbReference type="KEGG" id="aon:DEH84_11790"/>
<keyword evidence="3" id="KW-0472">Membrane</keyword>
<dbReference type="Pfam" id="PF00990">
    <property type="entry name" value="GGDEF"/>
    <property type="match status" value="1"/>
</dbReference>
<dbReference type="PANTHER" id="PTHR45138:SF9">
    <property type="entry name" value="DIGUANYLATE CYCLASE DGCM-RELATED"/>
    <property type="match status" value="1"/>
</dbReference>
<dbReference type="GO" id="GO:0005886">
    <property type="term" value="C:plasma membrane"/>
    <property type="evidence" value="ECO:0007669"/>
    <property type="project" value="TreeGrafter"/>
</dbReference>
<dbReference type="Proteomes" id="UP000244892">
    <property type="component" value="Chromosome"/>
</dbReference>
<dbReference type="SMART" id="SM00267">
    <property type="entry name" value="GGDEF"/>
    <property type="match status" value="1"/>
</dbReference>
<feature type="transmembrane region" description="Helical" evidence="3">
    <location>
        <begin position="33"/>
        <end position="54"/>
    </location>
</feature>
<dbReference type="AlphaFoldDB" id="A0A2U8FSI3"/>
<evidence type="ECO:0000259" key="4">
    <source>
        <dbReference type="PROSITE" id="PS50887"/>
    </source>
</evidence>
<evidence type="ECO:0000256" key="3">
    <source>
        <dbReference type="SAM" id="Phobius"/>
    </source>
</evidence>